<sequence length="37" mass="4162">MDTVIYDSKEFQNSLKTLSGLEFMSRIASGELPQPPM</sequence>
<organism evidence="1">
    <name type="scientific">marine metagenome</name>
    <dbReference type="NCBI Taxonomy" id="408172"/>
    <lineage>
        <taxon>unclassified sequences</taxon>
        <taxon>metagenomes</taxon>
        <taxon>ecological metagenomes</taxon>
    </lineage>
</organism>
<accession>A0A383E0W8</accession>
<dbReference type="EMBL" id="UINC01221760">
    <property type="protein sequence ID" value="SVE50224.1"/>
    <property type="molecule type" value="Genomic_DNA"/>
</dbReference>
<feature type="non-terminal residue" evidence="1">
    <location>
        <position position="37"/>
    </location>
</feature>
<proteinExistence type="predicted"/>
<gene>
    <name evidence="1" type="ORF">METZ01_LOCUS503078</name>
</gene>
<protein>
    <submittedName>
        <fullName evidence="1">Uncharacterized protein</fullName>
    </submittedName>
</protein>
<reference evidence="1" key="1">
    <citation type="submission" date="2018-05" db="EMBL/GenBank/DDBJ databases">
        <authorList>
            <person name="Lanie J.A."/>
            <person name="Ng W.-L."/>
            <person name="Kazmierczak K.M."/>
            <person name="Andrzejewski T.M."/>
            <person name="Davidsen T.M."/>
            <person name="Wayne K.J."/>
            <person name="Tettelin H."/>
            <person name="Glass J.I."/>
            <person name="Rusch D."/>
            <person name="Podicherti R."/>
            <person name="Tsui H.-C.T."/>
            <person name="Winkler M.E."/>
        </authorList>
    </citation>
    <scope>NUCLEOTIDE SEQUENCE</scope>
</reference>
<evidence type="ECO:0000313" key="1">
    <source>
        <dbReference type="EMBL" id="SVE50224.1"/>
    </source>
</evidence>
<dbReference type="AlphaFoldDB" id="A0A383E0W8"/>
<name>A0A383E0W8_9ZZZZ</name>